<evidence type="ECO:0000313" key="2">
    <source>
        <dbReference type="EMBL" id="CRL30187.1"/>
    </source>
</evidence>
<accession>A0A0G4PVJ9</accession>
<sequence length="52" mass="5808">MDSELFRSEVSSGIYLILHSKSQYKYGKTQTDANPDMVEREGGGKEEPDNLG</sequence>
<gene>
    <name evidence="2" type="ORF">PCAMFM013_S045g000053</name>
</gene>
<dbReference type="Proteomes" id="UP000053732">
    <property type="component" value="Unassembled WGS sequence"/>
</dbReference>
<organism evidence="2 3">
    <name type="scientific">Penicillium camemberti (strain FM 013)</name>
    <dbReference type="NCBI Taxonomy" id="1429867"/>
    <lineage>
        <taxon>Eukaryota</taxon>
        <taxon>Fungi</taxon>
        <taxon>Dikarya</taxon>
        <taxon>Ascomycota</taxon>
        <taxon>Pezizomycotina</taxon>
        <taxon>Eurotiomycetes</taxon>
        <taxon>Eurotiomycetidae</taxon>
        <taxon>Eurotiales</taxon>
        <taxon>Aspergillaceae</taxon>
        <taxon>Penicillium</taxon>
    </lineage>
</organism>
<feature type="region of interest" description="Disordered" evidence="1">
    <location>
        <begin position="25"/>
        <end position="52"/>
    </location>
</feature>
<proteinExistence type="predicted"/>
<dbReference type="EMBL" id="HG793178">
    <property type="protein sequence ID" value="CRL30187.1"/>
    <property type="molecule type" value="Genomic_DNA"/>
</dbReference>
<evidence type="ECO:0000313" key="3">
    <source>
        <dbReference type="Proteomes" id="UP000053732"/>
    </source>
</evidence>
<keyword evidence="3" id="KW-1185">Reference proteome</keyword>
<protein>
    <submittedName>
        <fullName evidence="2">Str. FM013</fullName>
    </submittedName>
</protein>
<name>A0A0G4PVJ9_PENC3</name>
<dbReference type="AlphaFoldDB" id="A0A0G4PVJ9"/>
<evidence type="ECO:0000256" key="1">
    <source>
        <dbReference type="SAM" id="MobiDB-lite"/>
    </source>
</evidence>
<reference evidence="2 3" key="1">
    <citation type="journal article" date="2014" name="Nat. Commun.">
        <title>Multiple recent horizontal transfers of a large genomic region in cheese making fungi.</title>
        <authorList>
            <person name="Cheeseman K."/>
            <person name="Ropars J."/>
            <person name="Renault P."/>
            <person name="Dupont J."/>
            <person name="Gouzy J."/>
            <person name="Branca A."/>
            <person name="Abraham A.L."/>
            <person name="Ceppi M."/>
            <person name="Conseiller E."/>
            <person name="Debuchy R."/>
            <person name="Malagnac F."/>
            <person name="Goarin A."/>
            <person name="Silar P."/>
            <person name="Lacoste S."/>
            <person name="Sallet E."/>
            <person name="Bensimon A."/>
            <person name="Giraud T."/>
            <person name="Brygoo Y."/>
        </authorList>
    </citation>
    <scope>NUCLEOTIDE SEQUENCE [LARGE SCALE GENOMIC DNA]</scope>
    <source>
        <strain evidence="3">FM 013</strain>
    </source>
</reference>
<feature type="compositionally biased region" description="Basic and acidic residues" evidence="1">
    <location>
        <begin position="37"/>
        <end position="52"/>
    </location>
</feature>